<feature type="compositionally biased region" description="Basic and acidic residues" evidence="1">
    <location>
        <begin position="501"/>
        <end position="515"/>
    </location>
</feature>
<feature type="non-terminal residue" evidence="3">
    <location>
        <position position="726"/>
    </location>
</feature>
<evidence type="ECO:0000313" key="3">
    <source>
        <dbReference type="EMBL" id="KAK7494408.1"/>
    </source>
</evidence>
<organism evidence="3 4">
    <name type="scientific">Batillaria attramentaria</name>
    <dbReference type="NCBI Taxonomy" id="370345"/>
    <lineage>
        <taxon>Eukaryota</taxon>
        <taxon>Metazoa</taxon>
        <taxon>Spiralia</taxon>
        <taxon>Lophotrochozoa</taxon>
        <taxon>Mollusca</taxon>
        <taxon>Gastropoda</taxon>
        <taxon>Caenogastropoda</taxon>
        <taxon>Sorbeoconcha</taxon>
        <taxon>Cerithioidea</taxon>
        <taxon>Batillariidae</taxon>
        <taxon>Batillaria</taxon>
    </lineage>
</organism>
<evidence type="ECO:0000313" key="4">
    <source>
        <dbReference type="Proteomes" id="UP001519460"/>
    </source>
</evidence>
<accession>A0ABD0L4E5</accession>
<evidence type="ECO:0000259" key="2">
    <source>
        <dbReference type="Pfam" id="PF17517"/>
    </source>
</evidence>
<feature type="compositionally biased region" description="Low complexity" evidence="1">
    <location>
        <begin position="483"/>
        <end position="500"/>
    </location>
</feature>
<keyword evidence="4" id="KW-1185">Reference proteome</keyword>
<feature type="compositionally biased region" description="Low complexity" evidence="1">
    <location>
        <begin position="516"/>
        <end position="533"/>
    </location>
</feature>
<feature type="domain" description="IgGFc-binding protein N-terminal" evidence="2">
    <location>
        <begin position="137"/>
        <end position="400"/>
    </location>
</feature>
<feature type="region of interest" description="Disordered" evidence="1">
    <location>
        <begin position="483"/>
        <end position="639"/>
    </location>
</feature>
<comment type="caution">
    <text evidence="3">The sequence shown here is derived from an EMBL/GenBank/DDBJ whole genome shotgun (WGS) entry which is preliminary data.</text>
</comment>
<dbReference type="InterPro" id="IPR035234">
    <property type="entry name" value="IgGFc-bd_N"/>
</dbReference>
<reference evidence="3 4" key="1">
    <citation type="journal article" date="2023" name="Sci. Data">
        <title>Genome assembly of the Korean intertidal mud-creeper Batillaria attramentaria.</title>
        <authorList>
            <person name="Patra A.K."/>
            <person name="Ho P.T."/>
            <person name="Jun S."/>
            <person name="Lee S.J."/>
            <person name="Kim Y."/>
            <person name="Won Y.J."/>
        </authorList>
    </citation>
    <scope>NUCLEOTIDE SEQUENCE [LARGE SCALE GENOMIC DNA]</scope>
    <source>
        <strain evidence="3">Wonlab-2016</strain>
    </source>
</reference>
<name>A0ABD0L4E5_9CAEN</name>
<dbReference type="Proteomes" id="UP001519460">
    <property type="component" value="Unassembled WGS sequence"/>
</dbReference>
<proteinExistence type="predicted"/>
<feature type="compositionally biased region" description="Low complexity" evidence="1">
    <location>
        <begin position="611"/>
        <end position="634"/>
    </location>
</feature>
<feature type="compositionally biased region" description="Low complexity" evidence="1">
    <location>
        <begin position="552"/>
        <end position="590"/>
    </location>
</feature>
<dbReference type="AlphaFoldDB" id="A0ABD0L4E5"/>
<sequence>MDARNGRVFSESTVLVLATISMFFARSAGSVVQGRQFYLGFPEHPDTANAANLDIFLVVSNPAAVTVRVEVLFPKMASVSALSYDIPPKGYWKTAIDHRLQLHGSSKQSKGVNVVADNLVEVQVISELTVGWRSKGSYMSLPVELLSDDYVIATLCELNNCFCAIVLTQDGTDVSISLRVPTGDAVVYEGVTYGNDDVITASGDRGDVIQVTCYECDLSGTRVRSSHDIAVIAGGQFTNGIQGNGKDMVVKQFLPWKYSGNRYLLSTDLIFSANYEEIVKIVASTQFHYKGSIQTPTYERQVFEFKYATKTVAEVVASDRVLVAQFFEPKAFGDQIMQLPLPVASWQTSYDVFAHGDGSEVFSLVLVTEEPTSSIITATKDGGTSAVNSVTTTSFGSYSLVLARLETSSQRLTVQCPASSVDCRPFSGFIYSQESDYRGWSVPLMPDQLAELEITTSPAQTTYHTTERETTIHTTEQETTLRTTEPETTIQTTEQATTIRTTERETTLPTTERDTTLQTTDLDTTRQTTEQDTSFQTTEQVTSLLTTDKDTTAWTTGRETTQTTGTIPPQITSEGTTDAPTTTETSLPETTSDRDVTSTDPSGTSTQHPSTANSQTTTTVLTQTTPRTASTTSSVGQKAPKMRQCPCKCMFTSRNQTTPSKEQIEELAEEIKNELTVNPSEQSQAKRKKISVWDSRTSSVTSGTAAMVLLAFVFGCMALSDILSVL</sequence>
<feature type="compositionally biased region" description="Polar residues" evidence="1">
    <location>
        <begin position="598"/>
        <end position="610"/>
    </location>
</feature>
<protein>
    <recommendedName>
        <fullName evidence="2">IgGFc-binding protein N-terminal domain-containing protein</fullName>
    </recommendedName>
</protein>
<evidence type="ECO:0000256" key="1">
    <source>
        <dbReference type="SAM" id="MobiDB-lite"/>
    </source>
</evidence>
<dbReference type="Pfam" id="PF17517">
    <property type="entry name" value="IgGFc_binding"/>
    <property type="match status" value="1"/>
</dbReference>
<dbReference type="EMBL" id="JACVVK020000083">
    <property type="protein sequence ID" value="KAK7494408.1"/>
    <property type="molecule type" value="Genomic_DNA"/>
</dbReference>
<feature type="compositionally biased region" description="Polar residues" evidence="1">
    <location>
        <begin position="534"/>
        <end position="545"/>
    </location>
</feature>
<gene>
    <name evidence="3" type="ORF">BaRGS_00014300</name>
</gene>